<dbReference type="EMBL" id="SJSA01000002">
    <property type="protein sequence ID" value="TGG36628.1"/>
    <property type="molecule type" value="Genomic_DNA"/>
</dbReference>
<evidence type="ECO:0000259" key="5">
    <source>
        <dbReference type="Pfam" id="PF08323"/>
    </source>
</evidence>
<keyword evidence="7" id="KW-1185">Reference proteome</keyword>
<protein>
    <recommendedName>
        <fullName evidence="2">starch synthase</fullName>
        <ecNumber evidence="2">2.4.1.21</ecNumber>
    </recommendedName>
</protein>
<evidence type="ECO:0000256" key="4">
    <source>
        <dbReference type="ARBA" id="ARBA00022679"/>
    </source>
</evidence>
<proteinExistence type="predicted"/>
<dbReference type="AlphaFoldDB" id="A0A4Z0V3Y7"/>
<evidence type="ECO:0000256" key="1">
    <source>
        <dbReference type="ARBA" id="ARBA00001478"/>
    </source>
</evidence>
<reference evidence="6 7" key="1">
    <citation type="submission" date="2019-02" db="EMBL/GenBank/DDBJ databases">
        <title>Isolation and identification of novel species under the genus Muribaculum.</title>
        <authorList>
            <person name="Miyake S."/>
            <person name="Ding Y."/>
            <person name="Low A."/>
            <person name="Soh M."/>
            <person name="Seedorf H."/>
        </authorList>
    </citation>
    <scope>NUCLEOTIDE SEQUENCE [LARGE SCALE GENOMIC DNA]</scope>
    <source>
        <strain evidence="6 7">TLL-A3</strain>
    </source>
</reference>
<gene>
    <name evidence="6" type="ORF">EZ315_12370</name>
</gene>
<evidence type="ECO:0000256" key="2">
    <source>
        <dbReference type="ARBA" id="ARBA00012588"/>
    </source>
</evidence>
<dbReference type="EC" id="2.4.1.21" evidence="2"/>
<dbReference type="Gene3D" id="3.40.50.2000">
    <property type="entry name" value="Glycogen Phosphorylase B"/>
    <property type="match status" value="1"/>
</dbReference>
<dbReference type="GO" id="GO:0009011">
    <property type="term" value="F:alpha-1,4-glucan glucosyltransferase (ADP-glucose donor) activity"/>
    <property type="evidence" value="ECO:0007669"/>
    <property type="project" value="UniProtKB-EC"/>
</dbReference>
<organism evidence="6 7">
    <name type="scientific">Duncaniella freteri</name>
    <dbReference type="NCBI Taxonomy" id="2530391"/>
    <lineage>
        <taxon>Bacteria</taxon>
        <taxon>Pseudomonadati</taxon>
        <taxon>Bacteroidota</taxon>
        <taxon>Bacteroidia</taxon>
        <taxon>Bacteroidales</taxon>
        <taxon>Muribaculaceae</taxon>
        <taxon>Duncaniella</taxon>
    </lineage>
</organism>
<dbReference type="Proteomes" id="UP000297635">
    <property type="component" value="Unassembled WGS sequence"/>
</dbReference>
<sequence>MEAKKVLFISQEVSPYVPDTPMSKLGCEIPQSIHGREFEVRIFTPKYGCINERRNQLHEVIRLSGLNLMIDDNDHPLIIKVATLLPSRMQVYFIDNDDYFHPLPEKGLETEVIPEENDERLMFFTAGVMETVKKLRWQPSVIHCSGWVSALAPLYLRTKYADDPTFRSAKIVYALQPEKFDGALDPRFVEKLEQNEFSAENLSAISGAPVDYITLNKFAIDYSDAVMQVTEDVDPALIEYAKQSGKPFLEYIPEEERKKKQVEFYRSLIGDGEDDF</sequence>
<evidence type="ECO:0000313" key="7">
    <source>
        <dbReference type="Proteomes" id="UP000297635"/>
    </source>
</evidence>
<dbReference type="RefSeq" id="WP_135472346.1">
    <property type="nucleotide sequence ID" value="NZ_CASCNC010000048.1"/>
</dbReference>
<dbReference type="Pfam" id="PF08323">
    <property type="entry name" value="Glyco_transf_5"/>
    <property type="match status" value="1"/>
</dbReference>
<dbReference type="SUPFAM" id="SSF53756">
    <property type="entry name" value="UDP-Glycosyltransferase/glycogen phosphorylase"/>
    <property type="match status" value="1"/>
</dbReference>
<keyword evidence="4" id="KW-0808">Transferase</keyword>
<comment type="catalytic activity">
    <reaction evidence="1">
        <text>[(1-&gt;4)-alpha-D-glucosyl](n) + ADP-alpha-D-glucose = [(1-&gt;4)-alpha-D-glucosyl](n+1) + ADP + H(+)</text>
        <dbReference type="Rhea" id="RHEA:18189"/>
        <dbReference type="Rhea" id="RHEA-COMP:9584"/>
        <dbReference type="Rhea" id="RHEA-COMP:9587"/>
        <dbReference type="ChEBI" id="CHEBI:15378"/>
        <dbReference type="ChEBI" id="CHEBI:15444"/>
        <dbReference type="ChEBI" id="CHEBI:57498"/>
        <dbReference type="ChEBI" id="CHEBI:456216"/>
        <dbReference type="EC" id="2.4.1.21"/>
    </reaction>
</comment>
<feature type="domain" description="Starch synthase catalytic" evidence="5">
    <location>
        <begin position="5"/>
        <end position="230"/>
    </location>
</feature>
<evidence type="ECO:0000256" key="3">
    <source>
        <dbReference type="ARBA" id="ARBA00022676"/>
    </source>
</evidence>
<accession>A0A4Z0V3Y7</accession>
<dbReference type="InterPro" id="IPR013534">
    <property type="entry name" value="Starch_synth_cat_dom"/>
</dbReference>
<dbReference type="GeneID" id="82150587"/>
<name>A0A4Z0V3Y7_9BACT</name>
<evidence type="ECO:0000313" key="6">
    <source>
        <dbReference type="EMBL" id="TGG36628.1"/>
    </source>
</evidence>
<keyword evidence="3" id="KW-0328">Glycosyltransferase</keyword>
<dbReference type="PANTHER" id="PTHR45825">
    <property type="entry name" value="GRANULE-BOUND STARCH SYNTHASE 1, CHLOROPLASTIC/AMYLOPLASTIC"/>
    <property type="match status" value="1"/>
</dbReference>
<comment type="caution">
    <text evidence="6">The sequence shown here is derived from an EMBL/GenBank/DDBJ whole genome shotgun (WGS) entry which is preliminary data.</text>
</comment>
<dbReference type="PANTHER" id="PTHR45825:SF11">
    <property type="entry name" value="ALPHA AMYLASE DOMAIN-CONTAINING PROTEIN"/>
    <property type="match status" value="1"/>
</dbReference>